<organism evidence="1 2">
    <name type="scientific">Muribacter muris</name>
    <dbReference type="NCBI Taxonomy" id="67855"/>
    <lineage>
        <taxon>Bacteria</taxon>
        <taxon>Pseudomonadati</taxon>
        <taxon>Pseudomonadota</taxon>
        <taxon>Gammaproteobacteria</taxon>
        <taxon>Pasteurellales</taxon>
        <taxon>Pasteurellaceae</taxon>
        <taxon>Muribacter</taxon>
    </lineage>
</organism>
<dbReference type="InterPro" id="IPR009387">
    <property type="entry name" value="HigB-2"/>
</dbReference>
<proteinExistence type="predicted"/>
<protein>
    <recommendedName>
        <fullName evidence="3">DNA-binding protein</fullName>
    </recommendedName>
</protein>
<evidence type="ECO:0008006" key="3">
    <source>
        <dbReference type="Google" id="ProtNLM"/>
    </source>
</evidence>
<dbReference type="AlphaFoldDB" id="A0A4Y9JXP5"/>
<comment type="caution">
    <text evidence="1">The sequence shown here is derived from an EMBL/GenBank/DDBJ whole genome shotgun (WGS) entry which is preliminary data.</text>
</comment>
<evidence type="ECO:0000313" key="2">
    <source>
        <dbReference type="Proteomes" id="UP000297396"/>
    </source>
</evidence>
<dbReference type="OrthoDB" id="197283at2"/>
<accession>A0A4Y9JXP5</accession>
<dbReference type="RefSeq" id="WP_135056045.1">
    <property type="nucleotide sequence ID" value="NZ_JADGLC010000011.1"/>
</dbReference>
<dbReference type="EMBL" id="SPPA01000011">
    <property type="protein sequence ID" value="TFV10258.1"/>
    <property type="molecule type" value="Genomic_DNA"/>
</dbReference>
<evidence type="ECO:0000313" key="1">
    <source>
        <dbReference type="EMBL" id="TFV10258.1"/>
    </source>
</evidence>
<sequence length="105" mass="11975">MYTIIESKVFKTKVAEIWSDEERLEFISYLSANPLIGDVIPHSNGLRKVRWQSSGRGKRGGARVIYFNVLEQGFITLLTIYTKNEKENLSPTELNQLKGAKNEKA</sequence>
<name>A0A4Y9JXP5_9PAST</name>
<gene>
    <name evidence="1" type="ORF">E4T80_05950</name>
</gene>
<reference evidence="1 2" key="1">
    <citation type="submission" date="2019-03" db="EMBL/GenBank/DDBJ databases">
        <title>Diversity of the mouse oral microbiome.</title>
        <authorList>
            <person name="Joseph S."/>
            <person name="Aduse-Opoku J."/>
            <person name="Curtis M."/>
            <person name="Wade W."/>
            <person name="Hashim A."/>
        </authorList>
    </citation>
    <scope>NUCLEOTIDE SEQUENCE [LARGE SCALE GENOMIC DNA]</scope>
    <source>
        <strain evidence="1 2">WT12</strain>
    </source>
</reference>
<dbReference type="PIRSF" id="PIRSF039032">
    <property type="entry name" value="HigB-2"/>
    <property type="match status" value="1"/>
</dbReference>
<dbReference type="Proteomes" id="UP000297396">
    <property type="component" value="Unassembled WGS sequence"/>
</dbReference>